<reference evidence="2 3" key="1">
    <citation type="submission" date="2018-02" db="EMBL/GenBank/DDBJ databases">
        <title>The genomes of Aspergillus section Nigri reveals drivers in fungal speciation.</title>
        <authorList>
            <consortium name="DOE Joint Genome Institute"/>
            <person name="Vesth T.C."/>
            <person name="Nybo J."/>
            <person name="Theobald S."/>
            <person name="Brandl J."/>
            <person name="Frisvad J.C."/>
            <person name="Nielsen K.F."/>
            <person name="Lyhne E.K."/>
            <person name="Kogle M.E."/>
            <person name="Kuo A."/>
            <person name="Riley R."/>
            <person name="Clum A."/>
            <person name="Nolan M."/>
            <person name="Lipzen A."/>
            <person name="Salamov A."/>
            <person name="Henrissat B."/>
            <person name="Wiebenga A."/>
            <person name="De vries R.P."/>
            <person name="Grigoriev I.V."/>
            <person name="Mortensen U.H."/>
            <person name="Andersen M.R."/>
            <person name="Baker S.E."/>
        </authorList>
    </citation>
    <scope>NUCLEOTIDE SEQUENCE [LARGE SCALE GENOMIC DNA]</scope>
    <source>
        <strain evidence="2 3">CBS 114.80</strain>
    </source>
</reference>
<gene>
    <name evidence="2" type="ORF">BP00DRAFT_359756</name>
</gene>
<feature type="region of interest" description="Disordered" evidence="1">
    <location>
        <begin position="210"/>
        <end position="234"/>
    </location>
</feature>
<dbReference type="Proteomes" id="UP000248817">
    <property type="component" value="Unassembled WGS sequence"/>
</dbReference>
<dbReference type="CDD" id="cd02208">
    <property type="entry name" value="cupin_RmlC-like"/>
    <property type="match status" value="1"/>
</dbReference>
<dbReference type="AlphaFoldDB" id="A0A2V5HKJ3"/>
<proteinExistence type="predicted"/>
<keyword evidence="3" id="KW-1185">Reference proteome</keyword>
<dbReference type="SUPFAM" id="SSF51182">
    <property type="entry name" value="RmlC-like cupins"/>
    <property type="match status" value="1"/>
</dbReference>
<accession>A0A2V5HKJ3</accession>
<dbReference type="Gene3D" id="2.60.120.10">
    <property type="entry name" value="Jelly Rolls"/>
    <property type="match status" value="1"/>
</dbReference>
<evidence type="ECO:0008006" key="4">
    <source>
        <dbReference type="Google" id="ProtNLM"/>
    </source>
</evidence>
<organism evidence="2 3">
    <name type="scientific">Aspergillus indologenus CBS 114.80</name>
    <dbReference type="NCBI Taxonomy" id="1450541"/>
    <lineage>
        <taxon>Eukaryota</taxon>
        <taxon>Fungi</taxon>
        <taxon>Dikarya</taxon>
        <taxon>Ascomycota</taxon>
        <taxon>Pezizomycotina</taxon>
        <taxon>Eurotiomycetes</taxon>
        <taxon>Eurotiomycetidae</taxon>
        <taxon>Eurotiales</taxon>
        <taxon>Aspergillaceae</taxon>
        <taxon>Aspergillus</taxon>
        <taxon>Aspergillus subgen. Circumdati</taxon>
    </lineage>
</organism>
<dbReference type="EMBL" id="KZ825713">
    <property type="protein sequence ID" value="PYI24919.1"/>
    <property type="molecule type" value="Genomic_DNA"/>
</dbReference>
<evidence type="ECO:0000256" key="1">
    <source>
        <dbReference type="SAM" id="MobiDB-lite"/>
    </source>
</evidence>
<dbReference type="InterPro" id="IPR011051">
    <property type="entry name" value="RmlC_Cupin_sf"/>
</dbReference>
<evidence type="ECO:0000313" key="3">
    <source>
        <dbReference type="Proteomes" id="UP000248817"/>
    </source>
</evidence>
<sequence>MVRSWQLWLSPRPLVRTDTSHEPAILAANDAARFEFLQEGNRWVVQETHYIDNPIARKGLSGPQLHIHLRQTEFFQVQQGVLGIYKNETEHVLTKADGIVRVPAGTRHRFFVHATSTDDVVFRVWADPQDLDHSFDENFLRNFVGYLRDCQRLDIAPSPLQIILFGMNSATVPCLPFWVPIWILRAVAYVLAYWVAEGLLGYQASYPEYSRRSGNPNRRVNGAAGKGEHDKKRV</sequence>
<dbReference type="InterPro" id="IPR014710">
    <property type="entry name" value="RmlC-like_jellyroll"/>
</dbReference>
<evidence type="ECO:0000313" key="2">
    <source>
        <dbReference type="EMBL" id="PYI24919.1"/>
    </source>
</evidence>
<name>A0A2V5HKJ3_9EURO</name>
<protein>
    <recommendedName>
        <fullName evidence="4">Cupin 2 conserved barrel domain-containing protein</fullName>
    </recommendedName>
</protein>